<protein>
    <submittedName>
        <fullName evidence="2">Uncharacterized protein</fullName>
    </submittedName>
</protein>
<organism evidence="2 3">
    <name type="scientific">Seminavis robusta</name>
    <dbReference type="NCBI Taxonomy" id="568900"/>
    <lineage>
        <taxon>Eukaryota</taxon>
        <taxon>Sar</taxon>
        <taxon>Stramenopiles</taxon>
        <taxon>Ochrophyta</taxon>
        <taxon>Bacillariophyta</taxon>
        <taxon>Bacillariophyceae</taxon>
        <taxon>Bacillariophycidae</taxon>
        <taxon>Naviculales</taxon>
        <taxon>Naviculaceae</taxon>
        <taxon>Seminavis</taxon>
    </lineage>
</organism>
<dbReference type="EMBL" id="CAICTM010000070">
    <property type="protein sequence ID" value="CAB9499903.1"/>
    <property type="molecule type" value="Genomic_DNA"/>
</dbReference>
<evidence type="ECO:0000313" key="2">
    <source>
        <dbReference type="EMBL" id="CAB9499903.1"/>
    </source>
</evidence>
<evidence type="ECO:0000256" key="1">
    <source>
        <dbReference type="SAM" id="MobiDB-lite"/>
    </source>
</evidence>
<evidence type="ECO:0000313" key="3">
    <source>
        <dbReference type="Proteomes" id="UP001153069"/>
    </source>
</evidence>
<reference evidence="2" key="1">
    <citation type="submission" date="2020-06" db="EMBL/GenBank/DDBJ databases">
        <authorList>
            <consortium name="Plant Systems Biology data submission"/>
        </authorList>
    </citation>
    <scope>NUCLEOTIDE SEQUENCE</scope>
    <source>
        <strain evidence="2">D6</strain>
    </source>
</reference>
<accession>A0A9N8H7M5</accession>
<dbReference type="Proteomes" id="UP001153069">
    <property type="component" value="Unassembled WGS sequence"/>
</dbReference>
<proteinExistence type="predicted"/>
<dbReference type="AlphaFoldDB" id="A0A9N8H7M5"/>
<feature type="region of interest" description="Disordered" evidence="1">
    <location>
        <begin position="915"/>
        <end position="938"/>
    </location>
</feature>
<gene>
    <name evidence="2" type="ORF">SEMRO_71_G039470.2</name>
</gene>
<keyword evidence="3" id="KW-1185">Reference proteome</keyword>
<name>A0A9N8H7M5_9STRA</name>
<dbReference type="OrthoDB" id="422042at2759"/>
<comment type="caution">
    <text evidence="2">The sequence shown here is derived from an EMBL/GenBank/DDBJ whole genome shotgun (WGS) entry which is preliminary data.</text>
</comment>
<sequence length="1154" mass="128283">MKYTAFDEHRFRARVDKALESVKKILDTSRNPRLAHEYDKEHTYDDKFALAELLTSTALVAQVNILEQWGLRADHFEQLLQWVNQDEKTVTMRFEAKQTCLFVEEKEVPVVKVTGNLEQKIVEKKKLEHEKVLANAVDWLRKNDPNFQDPAITQLEPAVRAFSKVTGLEPPENRTPSVSQKFVGWANRTPSVSQKFVEEAIEWLRNNDPIIDQLDQPTVEEIAKVACVSAEGPPEEKTIVVEHKTTNIVKEYRWKVNVNHRLIIFAGAAPEEQTMITLQERDAATFLTIKGSHKAPFQEVYEPVLLCSLDLTWLLQNVAKDNQFAIDRSNPEKCKTPVRNEQIQTTLGYFRQVKYFARSVRCFWTLTVESSILGRHAPTKVTPDKAPRKPKLASLLSAHSILCPVLPLFEETHAANASGTKQRLGLLALPSRSVSDGRENAVSSPLMSSEDMDKIMTEHARSMKEAVDAIQQQFIEVSGEEESCMISSVEATLTLLGFHMEALAEQYEDLVGYIEDMLKKQLVSAIGKEIYPEDFEQFMSFHQRHKLYDSAYAPSPFCFAIRQPGQFPAGILSIEHDISNRGQMCPIETFNRKVPATAANPSIQIPLNAATALQMTGERYLHGWIRYSFDNHLVWASHPQLCVRARQFSCFLVMVGNMAGPDQFNPKDAIIVQNKDEVLIPLLMDALPSAKEFKDAISSLSPEQQTFAKAFRERQLASSVFAVCVVQLKPQLEDLLALPRGALTKQMQLTQDLLSLFIDYQIPPDMLSYDGEDDATKASKIALVEEYAKSVLDVVQQEKKKQLELEKERATMVKRQMAQGCGPGRRTEEERKAHAMNDALNWLRGSEAGADGLDDPDALARMLAASSGGLGGSPADQKAQDMAGALDWLRKSNAAGADLDDISVASYAKISAGPRCGVPGPEPGGPFDGPGQPEEPGFDFSRALPTDDVPGPEPVGPFDGPGIPGGAGRMLREGFDKPIEPLEAEAIPDIVDFTAVDFTKIPKALDSLFQVHDTDGSLRTTKIATGDVWTRKRHESLLSKTATTASLGPDDIRTEKDKAFDLLDALSRSGTLSLPYSELHVCIGVTHCFENDLMGTVLQDNINPIEKVEKSSLMVASTIHAQAPLELLNKNENHIPRLRGWYPALLDGLQRSGS</sequence>